<proteinExistence type="inferred from homology"/>
<dbReference type="InterPro" id="IPR036259">
    <property type="entry name" value="MFS_trans_sf"/>
</dbReference>
<evidence type="ECO:0000256" key="6">
    <source>
        <dbReference type="ARBA" id="ARBA00023136"/>
    </source>
</evidence>
<dbReference type="InterPro" id="IPR020846">
    <property type="entry name" value="MFS_dom"/>
</dbReference>
<evidence type="ECO:0000313" key="10">
    <source>
        <dbReference type="Proteomes" id="UP000256328"/>
    </source>
</evidence>
<dbReference type="PROSITE" id="PS50850">
    <property type="entry name" value="MFS"/>
    <property type="match status" value="1"/>
</dbReference>
<dbReference type="Pfam" id="PF00083">
    <property type="entry name" value="Sugar_tr"/>
    <property type="match status" value="2"/>
</dbReference>
<dbReference type="PRINTS" id="PR00171">
    <property type="entry name" value="SUGRTRNSPORT"/>
</dbReference>
<organism evidence="9 10">
    <name type="scientific">Coleophoma crateriformis</name>
    <dbReference type="NCBI Taxonomy" id="565419"/>
    <lineage>
        <taxon>Eukaryota</taxon>
        <taxon>Fungi</taxon>
        <taxon>Dikarya</taxon>
        <taxon>Ascomycota</taxon>
        <taxon>Pezizomycotina</taxon>
        <taxon>Leotiomycetes</taxon>
        <taxon>Helotiales</taxon>
        <taxon>Dermateaceae</taxon>
        <taxon>Coleophoma</taxon>
    </lineage>
</organism>
<dbReference type="InterPro" id="IPR050360">
    <property type="entry name" value="MFS_Sugar_Transporters"/>
</dbReference>
<dbReference type="SUPFAM" id="SSF103473">
    <property type="entry name" value="MFS general substrate transporter"/>
    <property type="match status" value="1"/>
</dbReference>
<dbReference type="InterPro" id="IPR005829">
    <property type="entry name" value="Sugar_transporter_CS"/>
</dbReference>
<evidence type="ECO:0000313" key="9">
    <source>
        <dbReference type="EMBL" id="RDW64099.1"/>
    </source>
</evidence>
<feature type="transmembrane region" description="Helical" evidence="7">
    <location>
        <begin position="81"/>
        <end position="103"/>
    </location>
</feature>
<dbReference type="InterPro" id="IPR003663">
    <property type="entry name" value="Sugar/inositol_transpt"/>
</dbReference>
<keyword evidence="3" id="KW-0813">Transport</keyword>
<dbReference type="Proteomes" id="UP000256328">
    <property type="component" value="Unassembled WGS sequence"/>
</dbReference>
<feature type="transmembrane region" description="Helical" evidence="7">
    <location>
        <begin position="209"/>
        <end position="230"/>
    </location>
</feature>
<reference evidence="9 10" key="1">
    <citation type="journal article" date="2018" name="IMA Fungus">
        <title>IMA Genome-F 9: Draft genome sequence of Annulohypoxylon stygium, Aspergillus mulundensis, Berkeleyomyces basicola (syn. Thielaviopsis basicola), Ceratocystis smalleyi, two Cercospora beticola strains, Coleophoma cylindrospora, Fusarium fracticaudum, Phialophora cf. hyalina, and Morchella septimelata.</title>
        <authorList>
            <person name="Wingfield B.D."/>
            <person name="Bills G.F."/>
            <person name="Dong Y."/>
            <person name="Huang W."/>
            <person name="Nel W.J."/>
            <person name="Swalarsk-Parry B.S."/>
            <person name="Vaghefi N."/>
            <person name="Wilken P.M."/>
            <person name="An Z."/>
            <person name="de Beer Z.W."/>
            <person name="De Vos L."/>
            <person name="Chen L."/>
            <person name="Duong T.A."/>
            <person name="Gao Y."/>
            <person name="Hammerbacher A."/>
            <person name="Kikkert J.R."/>
            <person name="Li Y."/>
            <person name="Li H."/>
            <person name="Li K."/>
            <person name="Li Q."/>
            <person name="Liu X."/>
            <person name="Ma X."/>
            <person name="Naidoo K."/>
            <person name="Pethybridge S.J."/>
            <person name="Sun J."/>
            <person name="Steenkamp E.T."/>
            <person name="van der Nest M.A."/>
            <person name="van Wyk S."/>
            <person name="Wingfield M.J."/>
            <person name="Xiong C."/>
            <person name="Yue Q."/>
            <person name="Zhang X."/>
        </authorList>
    </citation>
    <scope>NUCLEOTIDE SEQUENCE [LARGE SCALE GENOMIC DNA]</scope>
    <source>
        <strain evidence="9 10">BP5796</strain>
    </source>
</reference>
<dbReference type="EMBL" id="PDLN01000016">
    <property type="protein sequence ID" value="RDW64099.1"/>
    <property type="molecule type" value="Genomic_DNA"/>
</dbReference>
<feature type="transmembrane region" description="Helical" evidence="7">
    <location>
        <begin position="313"/>
        <end position="336"/>
    </location>
</feature>
<sequence length="400" mass="44030">MIIGTILLGSSTTLAQLLVGRIVTGVGNGFNSSTIPMYQSELCRPGNRGILLSMQGTITIVGPCIAYWLDFGLSFVAGPVQWRLPISFQAFFATCLVLQMLSLPETPRYLIEKGRNTEAAEILARLIGDATIDSEEVVFQRRQIETSLELEGAGGPFRYSELLRGGKIGNFRRVCLCCAVNLMQQFTGSNMINYYAPTVYANAMGLSRIVSLILGGCTSLTYLVASFIPLWTVERFGRRNLLMFSAAGLCLCFSMAAILLSIGSRPTAYAATAFVFLFQIFLGIGWLPIPWFFPSEMCVFTVVQITPIAIDSIGWRTFIIFAVFCALWCPIVYVSFSETSQLDLEDVDHLFDAGGWNGGVFGAKGGRTVVAGYHRRHPNSEGMEKEVDFEGEHVQVEERV</sequence>
<accession>A0A3D8QQL5</accession>
<dbReference type="OrthoDB" id="6133115at2759"/>
<feature type="transmembrane region" description="Helical" evidence="7">
    <location>
        <begin position="49"/>
        <end position="69"/>
    </location>
</feature>
<keyword evidence="10" id="KW-1185">Reference proteome</keyword>
<evidence type="ECO:0000256" key="7">
    <source>
        <dbReference type="SAM" id="Phobius"/>
    </source>
</evidence>
<dbReference type="AlphaFoldDB" id="A0A3D8QQL5"/>
<gene>
    <name evidence="9" type="ORF">BP5796_10601</name>
</gene>
<feature type="transmembrane region" description="Helical" evidence="7">
    <location>
        <begin position="242"/>
        <end position="262"/>
    </location>
</feature>
<comment type="subcellular location">
    <subcellularLocation>
        <location evidence="1">Membrane</location>
        <topology evidence="1">Multi-pass membrane protein</topology>
    </subcellularLocation>
</comment>
<dbReference type="Gene3D" id="1.20.1250.20">
    <property type="entry name" value="MFS general substrate transporter like domains"/>
    <property type="match status" value="1"/>
</dbReference>
<name>A0A3D8QQL5_9HELO</name>
<evidence type="ECO:0000256" key="4">
    <source>
        <dbReference type="ARBA" id="ARBA00022692"/>
    </source>
</evidence>
<dbReference type="GO" id="GO:0005351">
    <property type="term" value="F:carbohydrate:proton symporter activity"/>
    <property type="evidence" value="ECO:0007669"/>
    <property type="project" value="TreeGrafter"/>
</dbReference>
<dbReference type="GO" id="GO:0016020">
    <property type="term" value="C:membrane"/>
    <property type="evidence" value="ECO:0007669"/>
    <property type="project" value="UniProtKB-SubCell"/>
</dbReference>
<keyword evidence="4 7" id="KW-0812">Transmembrane</keyword>
<evidence type="ECO:0000256" key="5">
    <source>
        <dbReference type="ARBA" id="ARBA00022989"/>
    </source>
</evidence>
<protein>
    <recommendedName>
        <fullName evidence="8">Major facilitator superfamily (MFS) profile domain-containing protein</fullName>
    </recommendedName>
</protein>
<keyword evidence="6 7" id="KW-0472">Membrane</keyword>
<evidence type="ECO:0000256" key="3">
    <source>
        <dbReference type="ARBA" id="ARBA00022448"/>
    </source>
</evidence>
<dbReference type="PANTHER" id="PTHR48022">
    <property type="entry name" value="PLASTIDIC GLUCOSE TRANSPORTER 4"/>
    <property type="match status" value="1"/>
</dbReference>
<dbReference type="InterPro" id="IPR005828">
    <property type="entry name" value="MFS_sugar_transport-like"/>
</dbReference>
<evidence type="ECO:0000256" key="2">
    <source>
        <dbReference type="ARBA" id="ARBA00010992"/>
    </source>
</evidence>
<evidence type="ECO:0000256" key="1">
    <source>
        <dbReference type="ARBA" id="ARBA00004141"/>
    </source>
</evidence>
<feature type="transmembrane region" description="Helical" evidence="7">
    <location>
        <begin position="269"/>
        <end position="293"/>
    </location>
</feature>
<dbReference type="PROSITE" id="PS00217">
    <property type="entry name" value="SUGAR_TRANSPORT_2"/>
    <property type="match status" value="1"/>
</dbReference>
<comment type="similarity">
    <text evidence="2">Belongs to the major facilitator superfamily. Sugar transporter (TC 2.A.1.1) family.</text>
</comment>
<evidence type="ECO:0000259" key="8">
    <source>
        <dbReference type="PROSITE" id="PS50850"/>
    </source>
</evidence>
<dbReference type="PANTHER" id="PTHR48022:SF28">
    <property type="entry name" value="MAJOR FACILITATOR SUPERFAMILY (MFS) PROFILE DOMAIN-CONTAINING PROTEIN-RELATED"/>
    <property type="match status" value="1"/>
</dbReference>
<comment type="caution">
    <text evidence="9">The sequence shown here is derived from an EMBL/GenBank/DDBJ whole genome shotgun (WGS) entry which is preliminary data.</text>
</comment>
<keyword evidence="5 7" id="KW-1133">Transmembrane helix</keyword>
<feature type="domain" description="Major facilitator superfamily (MFS) profile" evidence="8">
    <location>
        <begin position="1"/>
        <end position="400"/>
    </location>
</feature>